<feature type="domain" description="Enoyl reductase (ER)" evidence="7">
    <location>
        <begin position="8"/>
        <end position="325"/>
    </location>
</feature>
<dbReference type="InterPro" id="IPR013149">
    <property type="entry name" value="ADH-like_C"/>
</dbReference>
<dbReference type="OrthoDB" id="1674659at2"/>
<dbReference type="GO" id="GO:0008270">
    <property type="term" value="F:zinc ion binding"/>
    <property type="evidence" value="ECO:0007669"/>
    <property type="project" value="InterPro"/>
</dbReference>
<dbReference type="SUPFAM" id="SSF51735">
    <property type="entry name" value="NAD(P)-binding Rossmann-fold domains"/>
    <property type="match status" value="1"/>
</dbReference>
<dbReference type="GO" id="GO:0016491">
    <property type="term" value="F:oxidoreductase activity"/>
    <property type="evidence" value="ECO:0007669"/>
    <property type="project" value="UniProtKB-KW"/>
</dbReference>
<organism evidence="8 9">
    <name type="scientific">Sporomusa malonica</name>
    <dbReference type="NCBI Taxonomy" id="112901"/>
    <lineage>
        <taxon>Bacteria</taxon>
        <taxon>Bacillati</taxon>
        <taxon>Bacillota</taxon>
        <taxon>Negativicutes</taxon>
        <taxon>Selenomonadales</taxon>
        <taxon>Sporomusaceae</taxon>
        <taxon>Sporomusa</taxon>
    </lineage>
</organism>
<protein>
    <submittedName>
        <fullName evidence="8">(R,R)-butanediol dehydrogenase / meso-butanediol dehydrogenase / diacetyl reductase</fullName>
    </submittedName>
</protein>
<keyword evidence="9" id="KW-1185">Reference proteome</keyword>
<evidence type="ECO:0000313" key="8">
    <source>
        <dbReference type="EMBL" id="SMD12047.1"/>
    </source>
</evidence>
<dbReference type="SUPFAM" id="SSF50129">
    <property type="entry name" value="GroES-like"/>
    <property type="match status" value="1"/>
</dbReference>
<evidence type="ECO:0000256" key="2">
    <source>
        <dbReference type="ARBA" id="ARBA00008072"/>
    </source>
</evidence>
<proteinExistence type="inferred from homology"/>
<keyword evidence="3 6" id="KW-0479">Metal-binding</keyword>
<dbReference type="Gene3D" id="3.40.50.720">
    <property type="entry name" value="NAD(P)-binding Rossmann-like Domain"/>
    <property type="match status" value="1"/>
</dbReference>
<dbReference type="CDD" id="cd08233">
    <property type="entry name" value="butanediol_DH_like"/>
    <property type="match status" value="1"/>
</dbReference>
<dbReference type="PANTHER" id="PTHR43161:SF26">
    <property type="entry name" value="GALACTITOL 1-PHOSPHATE 5-DEHYDROGENASE"/>
    <property type="match status" value="1"/>
</dbReference>
<dbReference type="Gene3D" id="3.90.180.10">
    <property type="entry name" value="Medium-chain alcohol dehydrogenases, catalytic domain"/>
    <property type="match status" value="1"/>
</dbReference>
<evidence type="ECO:0000256" key="6">
    <source>
        <dbReference type="RuleBase" id="RU361277"/>
    </source>
</evidence>
<evidence type="ECO:0000256" key="4">
    <source>
        <dbReference type="ARBA" id="ARBA00022833"/>
    </source>
</evidence>
<name>A0A1W2EQP8_9FIRM</name>
<dbReference type="Proteomes" id="UP000192738">
    <property type="component" value="Unassembled WGS sequence"/>
</dbReference>
<comment type="similarity">
    <text evidence="2 6">Belongs to the zinc-containing alcohol dehydrogenase family.</text>
</comment>
<keyword evidence="5" id="KW-0560">Oxidoreductase</keyword>
<dbReference type="AlphaFoldDB" id="A0A1W2EQP8"/>
<evidence type="ECO:0000256" key="5">
    <source>
        <dbReference type="ARBA" id="ARBA00023002"/>
    </source>
</evidence>
<gene>
    <name evidence="8" type="ORF">SAMN04488500_1289</name>
</gene>
<dbReference type="PANTHER" id="PTHR43161">
    <property type="entry name" value="SORBITOL DEHYDROGENASE"/>
    <property type="match status" value="1"/>
</dbReference>
<dbReference type="RefSeq" id="WP_084578103.1">
    <property type="nucleotide sequence ID" value="NZ_CP155572.1"/>
</dbReference>
<keyword evidence="4 6" id="KW-0862">Zinc</keyword>
<dbReference type="InterPro" id="IPR020843">
    <property type="entry name" value="ER"/>
</dbReference>
<evidence type="ECO:0000313" key="9">
    <source>
        <dbReference type="Proteomes" id="UP000192738"/>
    </source>
</evidence>
<dbReference type="SMART" id="SM00829">
    <property type="entry name" value="PKS_ER"/>
    <property type="match status" value="1"/>
</dbReference>
<evidence type="ECO:0000256" key="3">
    <source>
        <dbReference type="ARBA" id="ARBA00022723"/>
    </source>
</evidence>
<sequence>MKAAVWYGKKDVRVMEVPEPPSPKEGWVKVKVEWCGICGSDLHEYLAGPIFIPVDKPHALTGGTAPIILGHEFSGDVVEVGPGVTNVKVGDRVAPDACQVCWECPRCKENRYSLCEKLAFTGLMNDGAFAEYVNVPAYTIYKIPDEMSYEVAALIEPLAVGMHAVRRAPLVQGDTAVIMGAGTIGLATLMCAKAAGASKIYTVEVAKARKEYALKAGATAVLDPTEVDVIAKVKELTNGGADVVFECVGSDKTAPIAIELARSAGKVVIVGIFEKAASLNFNALSFTEREVMGSLAYYGEFAPAIQLVSDGRIDVAPLITGKISIDDIVEKGFDELVNRKEQNIKILVKPF</sequence>
<dbReference type="InterPro" id="IPR013154">
    <property type="entry name" value="ADH-like_N"/>
</dbReference>
<dbReference type="Pfam" id="PF08240">
    <property type="entry name" value="ADH_N"/>
    <property type="match status" value="1"/>
</dbReference>
<accession>A0A1W2EQP8</accession>
<dbReference type="InterPro" id="IPR036291">
    <property type="entry name" value="NAD(P)-bd_dom_sf"/>
</dbReference>
<dbReference type="InterPro" id="IPR002328">
    <property type="entry name" value="ADH_Zn_CS"/>
</dbReference>
<dbReference type="Pfam" id="PF00107">
    <property type="entry name" value="ADH_zinc_N"/>
    <property type="match status" value="1"/>
</dbReference>
<comment type="cofactor">
    <cofactor evidence="1 6">
        <name>Zn(2+)</name>
        <dbReference type="ChEBI" id="CHEBI:29105"/>
    </cofactor>
</comment>
<reference evidence="8 9" key="1">
    <citation type="submission" date="2017-04" db="EMBL/GenBank/DDBJ databases">
        <authorList>
            <person name="Afonso C.L."/>
            <person name="Miller P.J."/>
            <person name="Scott M.A."/>
            <person name="Spackman E."/>
            <person name="Goraichik I."/>
            <person name="Dimitrov K.M."/>
            <person name="Suarez D.L."/>
            <person name="Swayne D.E."/>
        </authorList>
    </citation>
    <scope>NUCLEOTIDE SEQUENCE [LARGE SCALE GENOMIC DNA]</scope>
    <source>
        <strain evidence="8 9">DSM 5090</strain>
    </source>
</reference>
<dbReference type="PROSITE" id="PS00059">
    <property type="entry name" value="ADH_ZINC"/>
    <property type="match status" value="1"/>
</dbReference>
<dbReference type="EMBL" id="FWXI01000028">
    <property type="protein sequence ID" value="SMD12047.1"/>
    <property type="molecule type" value="Genomic_DNA"/>
</dbReference>
<evidence type="ECO:0000259" key="7">
    <source>
        <dbReference type="SMART" id="SM00829"/>
    </source>
</evidence>
<evidence type="ECO:0000256" key="1">
    <source>
        <dbReference type="ARBA" id="ARBA00001947"/>
    </source>
</evidence>
<dbReference type="STRING" id="112901.SAMN04488500_1289"/>
<dbReference type="InterPro" id="IPR011032">
    <property type="entry name" value="GroES-like_sf"/>
</dbReference>